<accession>A0A3Q7FLY4</accession>
<proteinExistence type="predicted"/>
<keyword evidence="1" id="KW-1133">Transmembrane helix</keyword>
<feature type="transmembrane region" description="Helical" evidence="1">
    <location>
        <begin position="46"/>
        <end position="64"/>
    </location>
</feature>
<keyword evidence="1" id="KW-0812">Transmembrane</keyword>
<protein>
    <submittedName>
        <fullName evidence="2">Uncharacterized protein</fullName>
    </submittedName>
</protein>
<reference evidence="2" key="2">
    <citation type="submission" date="2019-01" db="UniProtKB">
        <authorList>
            <consortium name="EnsemblPlants"/>
        </authorList>
    </citation>
    <scope>IDENTIFICATION</scope>
    <source>
        <strain evidence="2">cv. Heinz 1706</strain>
    </source>
</reference>
<evidence type="ECO:0000313" key="2">
    <source>
        <dbReference type="EnsemblPlants" id="Solyc03g095808.1.1"/>
    </source>
</evidence>
<dbReference type="EnsemblPlants" id="Solyc03g095808.1.1">
    <property type="protein sequence ID" value="Solyc03g095808.1.1"/>
    <property type="gene ID" value="Solyc03g095808.1"/>
</dbReference>
<organism evidence="2">
    <name type="scientific">Solanum lycopersicum</name>
    <name type="common">Tomato</name>
    <name type="synonym">Lycopersicon esculentum</name>
    <dbReference type="NCBI Taxonomy" id="4081"/>
    <lineage>
        <taxon>Eukaryota</taxon>
        <taxon>Viridiplantae</taxon>
        <taxon>Streptophyta</taxon>
        <taxon>Embryophyta</taxon>
        <taxon>Tracheophyta</taxon>
        <taxon>Spermatophyta</taxon>
        <taxon>Magnoliopsida</taxon>
        <taxon>eudicotyledons</taxon>
        <taxon>Gunneridae</taxon>
        <taxon>Pentapetalae</taxon>
        <taxon>asterids</taxon>
        <taxon>lamiids</taxon>
        <taxon>Solanales</taxon>
        <taxon>Solanaceae</taxon>
        <taxon>Solanoideae</taxon>
        <taxon>Solaneae</taxon>
        <taxon>Solanum</taxon>
        <taxon>Solanum subgen. Lycopersicon</taxon>
    </lineage>
</organism>
<sequence length="94" mass="10818">MHQLVSPQEPSLLLDDYILGIVAHEGYCCYFPLSLLSPVYLRANAVLFYTTSFSGTFVRIYPFFRRPCKIPSKSKTTYSILKNALRICKIYVTK</sequence>
<keyword evidence="1" id="KW-0472">Membrane</keyword>
<dbReference type="Proteomes" id="UP000004994">
    <property type="component" value="Chromosome 3"/>
</dbReference>
<dbReference type="Gramene" id="Solyc03g095808.1.1">
    <property type="protein sequence ID" value="Solyc03g095808.1.1"/>
    <property type="gene ID" value="Solyc03g095808.1"/>
</dbReference>
<evidence type="ECO:0000313" key="3">
    <source>
        <dbReference type="Proteomes" id="UP000004994"/>
    </source>
</evidence>
<dbReference type="AlphaFoldDB" id="A0A3Q7FLY4"/>
<keyword evidence="3" id="KW-1185">Reference proteome</keyword>
<dbReference type="InParanoid" id="A0A3Q7FLY4"/>
<reference evidence="2" key="1">
    <citation type="journal article" date="2012" name="Nature">
        <title>The tomato genome sequence provides insights into fleshy fruit evolution.</title>
        <authorList>
            <consortium name="Tomato Genome Consortium"/>
        </authorList>
    </citation>
    <scope>NUCLEOTIDE SEQUENCE [LARGE SCALE GENOMIC DNA]</scope>
    <source>
        <strain evidence="2">cv. Heinz 1706</strain>
    </source>
</reference>
<evidence type="ECO:0000256" key="1">
    <source>
        <dbReference type="SAM" id="Phobius"/>
    </source>
</evidence>
<name>A0A3Q7FLY4_SOLLC</name>